<organism evidence="2 3">
    <name type="scientific">Litchfieldia luteola</name>
    <dbReference type="NCBI Taxonomy" id="682179"/>
    <lineage>
        <taxon>Bacteria</taxon>
        <taxon>Bacillati</taxon>
        <taxon>Bacillota</taxon>
        <taxon>Bacilli</taxon>
        <taxon>Bacillales</taxon>
        <taxon>Bacillaceae</taxon>
        <taxon>Litchfieldia</taxon>
    </lineage>
</organism>
<dbReference type="Pfam" id="PF26353">
    <property type="entry name" value="YhfM"/>
    <property type="match status" value="1"/>
</dbReference>
<name>A0ABR9QN59_9BACI</name>
<dbReference type="Proteomes" id="UP001516662">
    <property type="component" value="Unassembled WGS sequence"/>
</dbReference>
<protein>
    <recommendedName>
        <fullName evidence="1">YhfM-like domain-containing protein</fullName>
    </recommendedName>
</protein>
<accession>A0ABR9QN59</accession>
<dbReference type="EMBL" id="JADCLJ010000024">
    <property type="protein sequence ID" value="MBE4909940.1"/>
    <property type="molecule type" value="Genomic_DNA"/>
</dbReference>
<gene>
    <name evidence="2" type="ORF">IMZ08_18040</name>
</gene>
<dbReference type="RefSeq" id="WP_193539054.1">
    <property type="nucleotide sequence ID" value="NZ_JADCLJ010000024.1"/>
</dbReference>
<evidence type="ECO:0000259" key="1">
    <source>
        <dbReference type="Pfam" id="PF26353"/>
    </source>
</evidence>
<proteinExistence type="predicted"/>
<sequence>MKFYKTGIVMFTMFLFVVAGCVKGITNEEQKIVVQKRVGEENKYGEFKEVTDNVIVQKVKKIVEDVVWENAKVSMVRPADYRFAFQYKNPEIEAKGILYELWISPNKDKVELVINGESKYAQLNEKDSAVLLGILTGGM</sequence>
<reference evidence="2 3" key="1">
    <citation type="submission" date="2020-10" db="EMBL/GenBank/DDBJ databases">
        <title>Bacillus sp. HD4P25, an endophyte from a halophyte.</title>
        <authorList>
            <person name="Sun J.-Q."/>
        </authorList>
    </citation>
    <scope>NUCLEOTIDE SEQUENCE [LARGE SCALE GENOMIC DNA]</scope>
    <source>
        <strain evidence="2 3">YIM 93174</strain>
    </source>
</reference>
<dbReference type="PROSITE" id="PS51257">
    <property type="entry name" value="PROKAR_LIPOPROTEIN"/>
    <property type="match status" value="1"/>
</dbReference>
<comment type="caution">
    <text evidence="2">The sequence shown here is derived from an EMBL/GenBank/DDBJ whole genome shotgun (WGS) entry which is preliminary data.</text>
</comment>
<evidence type="ECO:0000313" key="2">
    <source>
        <dbReference type="EMBL" id="MBE4909940.1"/>
    </source>
</evidence>
<evidence type="ECO:0000313" key="3">
    <source>
        <dbReference type="Proteomes" id="UP001516662"/>
    </source>
</evidence>
<keyword evidence="3" id="KW-1185">Reference proteome</keyword>
<feature type="domain" description="YhfM-like" evidence="1">
    <location>
        <begin position="27"/>
        <end position="135"/>
    </location>
</feature>
<dbReference type="InterPro" id="IPR058780">
    <property type="entry name" value="YhfM-like_dom"/>
</dbReference>